<dbReference type="Proteomes" id="UP001165089">
    <property type="component" value="Unassembled WGS sequence"/>
</dbReference>
<dbReference type="RefSeq" id="WP_285725888.1">
    <property type="nucleotide sequence ID" value="NZ_BSDD01000004.1"/>
</dbReference>
<dbReference type="EMBL" id="BSDD01000004">
    <property type="protein sequence ID" value="GLH70555.1"/>
    <property type="molecule type" value="Genomic_DNA"/>
</dbReference>
<gene>
    <name evidence="1" type="ORF">GETHPA_20880</name>
</gene>
<dbReference type="Pfam" id="PF14559">
    <property type="entry name" value="TPR_19"/>
    <property type="match status" value="1"/>
</dbReference>
<comment type="caution">
    <text evidence="1">The sequence shown here is derived from an EMBL/GenBank/DDBJ whole genome shotgun (WGS) entry which is preliminary data.</text>
</comment>
<dbReference type="SUPFAM" id="SSF56935">
    <property type="entry name" value="Porins"/>
    <property type="match status" value="1"/>
</dbReference>
<keyword evidence="2" id="KW-1185">Reference proteome</keyword>
<evidence type="ECO:0000313" key="1">
    <source>
        <dbReference type="EMBL" id="GLH70555.1"/>
    </source>
</evidence>
<accession>A0ABQ5Q703</accession>
<reference evidence="1 2" key="1">
    <citation type="journal article" date="2023" name="Antonie Van Leeuwenhoek">
        <title>Mesoterricola silvestris gen. nov., sp. nov., Mesoterricola sediminis sp. nov., Geothrix oryzae sp. nov., Geothrix edaphica sp. nov., Geothrix rubra sp. nov., and Geothrix limicola sp. nov., six novel members of Acidobacteriota isolated from soils.</title>
        <authorList>
            <person name="Itoh H."/>
            <person name="Sugisawa Y."/>
            <person name="Mise K."/>
            <person name="Xu Z."/>
            <person name="Kuniyasu M."/>
            <person name="Ushijima N."/>
            <person name="Kawano K."/>
            <person name="Kobayashi E."/>
            <person name="Shiratori Y."/>
            <person name="Masuda Y."/>
            <person name="Senoo K."/>
        </authorList>
    </citation>
    <scope>NUCLEOTIDE SEQUENCE [LARGE SCALE GENOMIC DNA]</scope>
    <source>
        <strain evidence="1 2">Red803</strain>
    </source>
</reference>
<name>A0ABQ5Q703_9BACT</name>
<evidence type="ECO:0008006" key="3">
    <source>
        <dbReference type="Google" id="ProtNLM"/>
    </source>
</evidence>
<dbReference type="Gene3D" id="1.25.40.10">
    <property type="entry name" value="Tetratricopeptide repeat domain"/>
    <property type="match status" value="1"/>
</dbReference>
<evidence type="ECO:0000313" key="2">
    <source>
        <dbReference type="Proteomes" id="UP001165089"/>
    </source>
</evidence>
<protein>
    <recommendedName>
        <fullName evidence="3">Tetratricopeptide repeat protein</fullName>
    </recommendedName>
</protein>
<proteinExistence type="predicted"/>
<organism evidence="1 2">
    <name type="scientific">Geothrix rubra</name>
    <dbReference type="NCBI Taxonomy" id="2927977"/>
    <lineage>
        <taxon>Bacteria</taxon>
        <taxon>Pseudomonadati</taxon>
        <taxon>Acidobacteriota</taxon>
        <taxon>Holophagae</taxon>
        <taxon>Holophagales</taxon>
        <taxon>Holophagaceae</taxon>
        <taxon>Geothrix</taxon>
    </lineage>
</organism>
<dbReference type="InterPro" id="IPR011990">
    <property type="entry name" value="TPR-like_helical_dom_sf"/>
</dbReference>
<dbReference type="SUPFAM" id="SSF48452">
    <property type="entry name" value="TPR-like"/>
    <property type="match status" value="1"/>
</dbReference>
<sequence>MVPLPAPPAIQAPEPLGVLLDRARKAREAGRLGEAIQAYDAMLAQVPDHETALLERAETLGWAGRFAEAREGYLAFRKAYPARAYTSDLALARLAAWQDHTAEALARLDPWVKQEQRQALLDSATYLSWSGRLPESLARVRRWRLAHPEDREAILLEARVLAWAGRNAEARGAYDRLLAQAPGDREALAGLARLSIWEGDTAGARRILDRMPAAALAHPESQLLLAQVEAAEGRTRSARRRADALAQGGPAQRDAEELRDDLARARGPWVELAADRTDTSEGLRTENPALRARVPLGDGALDLGLASRRSDFQGALRRPSEASLGLSYPLGARMTLSGAVRRISDSGGGPAWGYTLGLGATPLPGLDLSLSRERSLALFTPQAAALRTAFVSTDLGATWRFGQGRHALSGALGQADVTSSALGLTSTRRSHMASYEYRFPVTALDLRGGLMIRGFGYDRTLALGFFNPERYRWSGLFGSAAWRRGRTFELGLGAQAGTQTVNGGAGQFTWSYRAGATWHPRAWPADLSAWWTQSVAGLPVTTPLDPAAYREHTLGLSLRIRGNHWIW</sequence>